<keyword evidence="4" id="KW-0325">Glycoprotein</keyword>
<dbReference type="InterPro" id="IPR048913">
    <property type="entry name" value="BetaGal_gal-bd"/>
</dbReference>
<evidence type="ECO:0000256" key="3">
    <source>
        <dbReference type="ARBA" id="ARBA00022801"/>
    </source>
</evidence>
<comment type="caution">
    <text evidence="11">The sequence shown here is derived from an EMBL/GenBank/DDBJ whole genome shotgun (WGS) entry which is preliminary data.</text>
</comment>
<dbReference type="InterPro" id="IPR019801">
    <property type="entry name" value="Glyco_hydro_35_CS"/>
</dbReference>
<accession>A0A8J2KLR1</accession>
<dbReference type="OrthoDB" id="1657402at2759"/>
<dbReference type="GO" id="GO:0004553">
    <property type="term" value="F:hydrolase activity, hydrolyzing O-glycosyl compounds"/>
    <property type="evidence" value="ECO:0007669"/>
    <property type="project" value="InterPro"/>
</dbReference>
<dbReference type="Pfam" id="PF01301">
    <property type="entry name" value="Glyco_hydro_35"/>
    <property type="match status" value="1"/>
</dbReference>
<evidence type="ECO:0000256" key="7">
    <source>
        <dbReference type="SAM" id="SignalP"/>
    </source>
</evidence>
<dbReference type="FunFam" id="3.20.20.80:FF:000017">
    <property type="entry name" value="Beta-galactosidase"/>
    <property type="match status" value="1"/>
</dbReference>
<dbReference type="Pfam" id="PF21467">
    <property type="entry name" value="BetaGal_gal-bd"/>
    <property type="match status" value="1"/>
</dbReference>
<dbReference type="PROSITE" id="PS01182">
    <property type="entry name" value="GLYCOSYL_HYDROL_F35"/>
    <property type="match status" value="1"/>
</dbReference>
<dbReference type="InterPro" id="IPR001944">
    <property type="entry name" value="Glycoside_Hdrlase_35"/>
</dbReference>
<evidence type="ECO:0000256" key="5">
    <source>
        <dbReference type="ARBA" id="ARBA00023295"/>
    </source>
</evidence>
<reference evidence="11" key="1">
    <citation type="submission" date="2021-06" db="EMBL/GenBank/DDBJ databases">
        <authorList>
            <person name="Hodson N. C."/>
            <person name="Mongue J. A."/>
            <person name="Jaron S. K."/>
        </authorList>
    </citation>
    <scope>NUCLEOTIDE SEQUENCE</scope>
</reference>
<evidence type="ECO:0000313" key="12">
    <source>
        <dbReference type="Proteomes" id="UP000708208"/>
    </source>
</evidence>
<keyword evidence="12" id="KW-1185">Reference proteome</keyword>
<feature type="domain" description="Glycoside hydrolase 35 catalytic" evidence="8">
    <location>
        <begin position="42"/>
        <end position="363"/>
    </location>
</feature>
<dbReference type="GO" id="GO:0005975">
    <property type="term" value="P:carbohydrate metabolic process"/>
    <property type="evidence" value="ECO:0007669"/>
    <property type="project" value="InterPro"/>
</dbReference>
<dbReference type="Proteomes" id="UP000708208">
    <property type="component" value="Unassembled WGS sequence"/>
</dbReference>
<dbReference type="InterPro" id="IPR031330">
    <property type="entry name" value="Gly_Hdrlase_35_cat"/>
</dbReference>
<feature type="domain" description="Beta-galactosidase 1-like first all-beta" evidence="9">
    <location>
        <begin position="413"/>
        <end position="522"/>
    </location>
</feature>
<dbReference type="PANTHER" id="PTHR23421">
    <property type="entry name" value="BETA-GALACTOSIDASE RELATED"/>
    <property type="match status" value="1"/>
</dbReference>
<protein>
    <recommendedName>
        <fullName evidence="13">Beta-galactosidase</fullName>
    </recommendedName>
</protein>
<evidence type="ECO:0008006" key="13">
    <source>
        <dbReference type="Google" id="ProtNLM"/>
    </source>
</evidence>
<organism evidence="11 12">
    <name type="scientific">Allacma fusca</name>
    <dbReference type="NCBI Taxonomy" id="39272"/>
    <lineage>
        <taxon>Eukaryota</taxon>
        <taxon>Metazoa</taxon>
        <taxon>Ecdysozoa</taxon>
        <taxon>Arthropoda</taxon>
        <taxon>Hexapoda</taxon>
        <taxon>Collembola</taxon>
        <taxon>Symphypleona</taxon>
        <taxon>Sminthuridae</taxon>
        <taxon>Allacma</taxon>
    </lineage>
</organism>
<gene>
    <name evidence="11" type="ORF">AFUS01_LOCUS27454</name>
</gene>
<dbReference type="PIRSF" id="PIRSF006336">
    <property type="entry name" value="B-gal"/>
    <property type="match status" value="1"/>
</dbReference>
<evidence type="ECO:0000256" key="1">
    <source>
        <dbReference type="ARBA" id="ARBA00009809"/>
    </source>
</evidence>
<proteinExistence type="inferred from homology"/>
<feature type="chain" id="PRO_5035202757" description="Beta-galactosidase" evidence="7">
    <location>
        <begin position="25"/>
        <end position="713"/>
    </location>
</feature>
<evidence type="ECO:0000313" key="11">
    <source>
        <dbReference type="EMBL" id="CAG7816860.1"/>
    </source>
</evidence>
<dbReference type="AlphaFoldDB" id="A0A8J2KLR1"/>
<feature type="domain" description="Beta-galactosidase galactose-binding" evidence="10">
    <location>
        <begin position="558"/>
        <end position="616"/>
    </location>
</feature>
<comment type="similarity">
    <text evidence="1 6">Belongs to the glycosyl hydrolase 35 family.</text>
</comment>
<dbReference type="InterPro" id="IPR048912">
    <property type="entry name" value="BetaGal1-like_ABD1"/>
</dbReference>
<evidence type="ECO:0000259" key="8">
    <source>
        <dbReference type="Pfam" id="PF01301"/>
    </source>
</evidence>
<keyword evidence="3" id="KW-0378">Hydrolase</keyword>
<sequence>MEFGRKGLFFMGAILFLQASLAHSNPVIVNRTFGIDYDGNRFLKDGEPFRYISGSVHYFRVVEQYWDSILRKMYLGGLNAIQTYVDWSSHQPNSKEEYDFSGNLNLTKFLQTAQKNNLLVILRVGPFMDAERDMGGLPAWLLWQKADIRLRTSDLEYVYYVSRWFDELLPRIKPFLYQNGGPVIMVQVENEYGSYACDKNYTTFLRDLIRLRLGDEVVLFTTDGSGDGYLKCGTIPDVYPSVDFGTASYQSVESYFGIQRHFAPKGPLINSEFYPGWLDHWQSPHSTVSSSSVESTLNYMLMLGANVNIYMFYGGTSFGFSAGSNADSKSFTPCPTSYDYDAPLNEAGDPTEKYFAIKRTIANYQNVPVEDPTITNKSALGKVHLRKVSSVIDPNYEFINFLSGSKRVQSALPLSFEELKVSSGFILYETQIDFMVTDPALLEALDLKDRAYVYLDWTLVGILSRSENAKAIPIFTQKGANLQILVENQGRPCYGSSIGESKGLGSKVTLGGNQLHNWTMWKVGDGRNLQLSKFATTLANQNSSSDSKNLLKGRTGVYVGEIVITNATKLDTFVRFDGWTKGFVFINNFNLGRYWPVVGPQETLYLPAPLLKEGANIITVVELESAPADCPSDGTYSKNCFISLTDKHVINAPTPLKTALSQWDKKHGKPAIMEDQVIFEVPTPPVTNYVRANLTLKATYGEEYKGGNRRRHG</sequence>
<evidence type="ECO:0000256" key="6">
    <source>
        <dbReference type="RuleBase" id="RU003679"/>
    </source>
</evidence>
<evidence type="ECO:0000256" key="2">
    <source>
        <dbReference type="ARBA" id="ARBA00022729"/>
    </source>
</evidence>
<keyword evidence="5" id="KW-0326">Glycosidase</keyword>
<dbReference type="Pfam" id="PF21317">
    <property type="entry name" value="BetaGal_ABD_1"/>
    <property type="match status" value="1"/>
</dbReference>
<dbReference type="EMBL" id="CAJVCH010379924">
    <property type="protein sequence ID" value="CAG7816860.1"/>
    <property type="molecule type" value="Genomic_DNA"/>
</dbReference>
<name>A0A8J2KLR1_9HEXA</name>
<keyword evidence="2 7" id="KW-0732">Signal</keyword>
<feature type="signal peptide" evidence="7">
    <location>
        <begin position="1"/>
        <end position="24"/>
    </location>
</feature>
<evidence type="ECO:0000259" key="10">
    <source>
        <dbReference type="Pfam" id="PF21467"/>
    </source>
</evidence>
<evidence type="ECO:0000259" key="9">
    <source>
        <dbReference type="Pfam" id="PF21317"/>
    </source>
</evidence>
<evidence type="ECO:0000256" key="4">
    <source>
        <dbReference type="ARBA" id="ARBA00023180"/>
    </source>
</evidence>
<dbReference type="InterPro" id="IPR026283">
    <property type="entry name" value="B-gal_1-like"/>
</dbReference>